<keyword evidence="2" id="KW-0732">Signal</keyword>
<dbReference type="OMA" id="QKNSEQW"/>
<protein>
    <recommendedName>
        <fullName evidence="5">RxLR effector protein</fullName>
    </recommendedName>
</protein>
<feature type="region of interest" description="Disordered" evidence="1">
    <location>
        <begin position="90"/>
        <end position="110"/>
    </location>
</feature>
<evidence type="ECO:0000256" key="1">
    <source>
        <dbReference type="SAM" id="MobiDB-lite"/>
    </source>
</evidence>
<keyword evidence="4" id="KW-1185">Reference proteome</keyword>
<reference evidence="4" key="1">
    <citation type="journal article" date="2010" name="Genome Biol.">
        <title>Genome sequence of the necrotrophic plant pathogen Pythium ultimum reveals original pathogenicity mechanisms and effector repertoire.</title>
        <authorList>
            <person name="Levesque C.A."/>
            <person name="Brouwer H."/>
            <person name="Cano L."/>
            <person name="Hamilton J.P."/>
            <person name="Holt C."/>
            <person name="Huitema E."/>
            <person name="Raffaele S."/>
            <person name="Robideau G.P."/>
            <person name="Thines M."/>
            <person name="Win J."/>
            <person name="Zerillo M.M."/>
            <person name="Beakes G.W."/>
            <person name="Boore J.L."/>
            <person name="Busam D."/>
            <person name="Dumas B."/>
            <person name="Ferriera S."/>
            <person name="Fuerstenberg S.I."/>
            <person name="Gachon C.M."/>
            <person name="Gaulin E."/>
            <person name="Govers F."/>
            <person name="Grenville-Briggs L."/>
            <person name="Horner N."/>
            <person name="Hostetler J."/>
            <person name="Jiang R.H."/>
            <person name="Johnson J."/>
            <person name="Krajaejun T."/>
            <person name="Lin H."/>
            <person name="Meijer H.J."/>
            <person name="Moore B."/>
            <person name="Morris P."/>
            <person name="Phuntmart V."/>
            <person name="Puiu D."/>
            <person name="Shetty J."/>
            <person name="Stajich J.E."/>
            <person name="Tripathy S."/>
            <person name="Wawra S."/>
            <person name="van West P."/>
            <person name="Whitty B.R."/>
            <person name="Coutinho P.M."/>
            <person name="Henrissat B."/>
            <person name="Martin F."/>
            <person name="Thomas P.D."/>
            <person name="Tyler B.M."/>
            <person name="De Vries R.P."/>
            <person name="Kamoun S."/>
            <person name="Yandell M."/>
            <person name="Tisserat N."/>
            <person name="Buell C.R."/>
        </authorList>
    </citation>
    <scope>NUCLEOTIDE SEQUENCE</scope>
    <source>
        <strain evidence="4">DAOM:BR144</strain>
    </source>
</reference>
<reference evidence="4" key="2">
    <citation type="submission" date="2010-04" db="EMBL/GenBank/DDBJ databases">
        <authorList>
            <person name="Buell R."/>
            <person name="Hamilton J."/>
            <person name="Hostetler J."/>
        </authorList>
    </citation>
    <scope>NUCLEOTIDE SEQUENCE [LARGE SCALE GENOMIC DNA]</scope>
    <source>
        <strain evidence="4">DAOM:BR144</strain>
    </source>
</reference>
<proteinExistence type="predicted"/>
<name>K3X0I4_GLOUD</name>
<feature type="chain" id="PRO_5003868287" description="RxLR effector protein" evidence="2">
    <location>
        <begin position="23"/>
        <end position="110"/>
    </location>
</feature>
<dbReference type="Proteomes" id="UP000019132">
    <property type="component" value="Unassembled WGS sequence"/>
</dbReference>
<dbReference type="VEuPathDB" id="FungiDB:PYU1_G010710"/>
<dbReference type="AlphaFoldDB" id="K3X0I4"/>
<evidence type="ECO:0008006" key="5">
    <source>
        <dbReference type="Google" id="ProtNLM"/>
    </source>
</evidence>
<dbReference type="eggNOG" id="ENOG502RGMF">
    <property type="taxonomic scope" value="Eukaryota"/>
</dbReference>
<organism evidence="3 4">
    <name type="scientific">Globisporangium ultimum (strain ATCC 200006 / CBS 805.95 / DAOM BR144)</name>
    <name type="common">Pythium ultimum</name>
    <dbReference type="NCBI Taxonomy" id="431595"/>
    <lineage>
        <taxon>Eukaryota</taxon>
        <taxon>Sar</taxon>
        <taxon>Stramenopiles</taxon>
        <taxon>Oomycota</taxon>
        <taxon>Peronosporomycetes</taxon>
        <taxon>Pythiales</taxon>
        <taxon>Pythiaceae</taxon>
        <taxon>Globisporangium</taxon>
    </lineage>
</organism>
<evidence type="ECO:0000313" key="3">
    <source>
        <dbReference type="EnsemblProtists" id="PYU1_T010733"/>
    </source>
</evidence>
<dbReference type="EnsemblProtists" id="PYU1_T010733">
    <property type="protein sequence ID" value="PYU1_T010733"/>
    <property type="gene ID" value="PYU1_G010710"/>
</dbReference>
<dbReference type="HOGENOM" id="CLU_170697_0_0_1"/>
<evidence type="ECO:0000313" key="4">
    <source>
        <dbReference type="Proteomes" id="UP000019132"/>
    </source>
</evidence>
<evidence type="ECO:0000256" key="2">
    <source>
        <dbReference type="SAM" id="SignalP"/>
    </source>
</evidence>
<dbReference type="InParanoid" id="K3X0I4"/>
<reference evidence="3" key="3">
    <citation type="submission" date="2015-02" db="UniProtKB">
        <authorList>
            <consortium name="EnsemblProtists"/>
        </authorList>
    </citation>
    <scope>IDENTIFICATION</scope>
    <source>
        <strain evidence="3">DAOM BR144</strain>
    </source>
</reference>
<sequence>MLPKRLALLLLLLGSSTVMVSAQKTTVAYRRASARQGSDPGMYEASFSSSEDGLMKAKRRATAELIADHLPGKTVSQVTRRCVELGLPCGDAVRRPQKNSEQWRNLPRRR</sequence>
<accession>K3X0I4</accession>
<dbReference type="EMBL" id="GL376592">
    <property type="status" value="NOT_ANNOTATED_CDS"/>
    <property type="molecule type" value="Genomic_DNA"/>
</dbReference>
<feature type="signal peptide" evidence="2">
    <location>
        <begin position="1"/>
        <end position="22"/>
    </location>
</feature>